<evidence type="ECO:0000313" key="2">
    <source>
        <dbReference type="EMBL" id="RDB16553.1"/>
    </source>
</evidence>
<feature type="region of interest" description="Disordered" evidence="1">
    <location>
        <begin position="1"/>
        <end position="59"/>
    </location>
</feature>
<protein>
    <submittedName>
        <fullName evidence="2">Uncharacterized protein</fullName>
    </submittedName>
</protein>
<feature type="compositionally biased region" description="Polar residues" evidence="1">
    <location>
        <begin position="21"/>
        <end position="32"/>
    </location>
</feature>
<evidence type="ECO:0000313" key="3">
    <source>
        <dbReference type="Proteomes" id="UP000076154"/>
    </source>
</evidence>
<name>A0A369J9Z0_HYPMA</name>
<dbReference type="AlphaFoldDB" id="A0A369J9Z0"/>
<keyword evidence="3" id="KW-1185">Reference proteome</keyword>
<proteinExistence type="predicted"/>
<comment type="caution">
    <text evidence="2">The sequence shown here is derived from an EMBL/GenBank/DDBJ whole genome shotgun (WGS) entry which is preliminary data.</text>
</comment>
<feature type="compositionally biased region" description="Basic and acidic residues" evidence="1">
    <location>
        <begin position="48"/>
        <end position="59"/>
    </location>
</feature>
<sequence length="59" mass="6381">MSWRSPGTAEGKAHLSKTNRENSSTGQRSSGEQEIPQAQGPGAITKDVSGRKTFDYKDN</sequence>
<accession>A0A369J9Z0</accession>
<dbReference type="EMBL" id="LUEZ02000124">
    <property type="protein sequence ID" value="RDB16553.1"/>
    <property type="molecule type" value="Genomic_DNA"/>
</dbReference>
<reference evidence="2" key="1">
    <citation type="submission" date="2018-04" db="EMBL/GenBank/DDBJ databases">
        <title>Whole genome sequencing of Hypsizygus marmoreus.</title>
        <authorList>
            <person name="Choi I.-G."/>
            <person name="Min B."/>
            <person name="Kim J.-G."/>
            <person name="Kim S."/>
            <person name="Oh Y.-L."/>
            <person name="Kong W.-S."/>
            <person name="Park H."/>
            <person name="Jeong J."/>
            <person name="Song E.-S."/>
        </authorList>
    </citation>
    <scope>NUCLEOTIDE SEQUENCE [LARGE SCALE GENOMIC DNA]</scope>
    <source>
        <strain evidence="2">51987-8</strain>
    </source>
</reference>
<organism evidence="2 3">
    <name type="scientific">Hypsizygus marmoreus</name>
    <name type="common">White beech mushroom</name>
    <name type="synonym">Agaricus marmoreus</name>
    <dbReference type="NCBI Taxonomy" id="39966"/>
    <lineage>
        <taxon>Eukaryota</taxon>
        <taxon>Fungi</taxon>
        <taxon>Dikarya</taxon>
        <taxon>Basidiomycota</taxon>
        <taxon>Agaricomycotina</taxon>
        <taxon>Agaricomycetes</taxon>
        <taxon>Agaricomycetidae</taxon>
        <taxon>Agaricales</taxon>
        <taxon>Tricholomatineae</taxon>
        <taxon>Lyophyllaceae</taxon>
        <taxon>Hypsizygus</taxon>
    </lineage>
</organism>
<evidence type="ECO:0000256" key="1">
    <source>
        <dbReference type="SAM" id="MobiDB-lite"/>
    </source>
</evidence>
<dbReference type="Proteomes" id="UP000076154">
    <property type="component" value="Unassembled WGS sequence"/>
</dbReference>
<gene>
    <name evidence="2" type="ORF">Hypma_002918</name>
</gene>
<dbReference type="InParanoid" id="A0A369J9Z0"/>